<evidence type="ECO:0000313" key="4">
    <source>
        <dbReference type="Proteomes" id="UP000583101"/>
    </source>
</evidence>
<name>A0A4Y8AIA5_9SPHI</name>
<dbReference type="EMBL" id="SNQG01000002">
    <property type="protein sequence ID" value="TEW67859.1"/>
    <property type="molecule type" value="Genomic_DNA"/>
</dbReference>
<evidence type="ECO:0000313" key="3">
    <source>
        <dbReference type="Proteomes" id="UP000297248"/>
    </source>
</evidence>
<keyword evidence="4" id="KW-1185">Reference proteome</keyword>
<reference evidence="2 3" key="1">
    <citation type="journal article" date="2016" name="Int. J. Syst. Evol. Microbiol.">
        <title>Proposal of Mucilaginibacter phyllosphaerae sp. nov. isolated from the phyllosphere of Galium album.</title>
        <authorList>
            <person name="Aydogan E.L."/>
            <person name="Busse H.J."/>
            <person name="Moser G."/>
            <person name="Muller C."/>
            <person name="Kampfer P."/>
            <person name="Glaeser S.P."/>
        </authorList>
    </citation>
    <scope>NUCLEOTIDE SEQUENCE [LARGE SCALE GENOMIC DNA]</scope>
    <source>
        <strain evidence="2 3">PP-F2FG21</strain>
    </source>
</reference>
<sequence>MKENFKNSLLAVCKTLETYNVKYMLVGGTAVALNGYYRLSTNTNGEITDKPDIDVWYNPTYENYYNILKVIKDLGEDVTEFEKEQNPDPKRSFFKYELDDFTLDILPEIKAKIKFSDANRSKETVEVEGTQIHFMDYYNLMKDKEATARKKDLEDIQHLKRIRDDE</sequence>
<dbReference type="SUPFAM" id="SSF81301">
    <property type="entry name" value="Nucleotidyltransferase"/>
    <property type="match status" value="1"/>
</dbReference>
<organism evidence="2 3">
    <name type="scientific">Mucilaginibacter phyllosphaerae</name>
    <dbReference type="NCBI Taxonomy" id="1812349"/>
    <lineage>
        <taxon>Bacteria</taxon>
        <taxon>Pseudomonadati</taxon>
        <taxon>Bacteroidota</taxon>
        <taxon>Sphingobacteriia</taxon>
        <taxon>Sphingobacteriales</taxon>
        <taxon>Sphingobacteriaceae</taxon>
        <taxon>Mucilaginibacter</taxon>
    </lineage>
</organism>
<evidence type="ECO:0000313" key="1">
    <source>
        <dbReference type="EMBL" id="MBB3968498.1"/>
    </source>
</evidence>
<gene>
    <name evidence="2" type="ORF">E2R65_07680</name>
    <name evidence="1" type="ORF">GGR35_001090</name>
</gene>
<comment type="caution">
    <text evidence="2">The sequence shown here is derived from an EMBL/GenBank/DDBJ whole genome shotgun (WGS) entry which is preliminary data.</text>
</comment>
<dbReference type="OrthoDB" id="121150at2"/>
<dbReference type="Proteomes" id="UP000583101">
    <property type="component" value="Unassembled WGS sequence"/>
</dbReference>
<dbReference type="AlphaFoldDB" id="A0A4Y8AIA5"/>
<accession>A0A4Y8AIA5</accession>
<proteinExistence type="predicted"/>
<evidence type="ECO:0000313" key="2">
    <source>
        <dbReference type="EMBL" id="TEW67859.1"/>
    </source>
</evidence>
<reference evidence="2" key="2">
    <citation type="submission" date="2019-03" db="EMBL/GenBank/DDBJ databases">
        <authorList>
            <person name="Yan Y.-Q."/>
            <person name="Du Z.-J."/>
        </authorList>
    </citation>
    <scope>NUCLEOTIDE SEQUENCE</scope>
    <source>
        <strain evidence="2">PP-F2FG21</strain>
    </source>
</reference>
<dbReference type="Gene3D" id="3.30.460.40">
    <property type="match status" value="1"/>
</dbReference>
<protein>
    <recommendedName>
        <fullName evidence="5">Nucleotidyl transferase AbiEii/AbiGii toxin family protein</fullName>
    </recommendedName>
</protein>
<dbReference type="InterPro" id="IPR043519">
    <property type="entry name" value="NT_sf"/>
</dbReference>
<dbReference type="Proteomes" id="UP000297248">
    <property type="component" value="Unassembled WGS sequence"/>
</dbReference>
<evidence type="ECO:0008006" key="5">
    <source>
        <dbReference type="Google" id="ProtNLM"/>
    </source>
</evidence>
<dbReference type="EMBL" id="JACIEG010000002">
    <property type="protein sequence ID" value="MBB3968498.1"/>
    <property type="molecule type" value="Genomic_DNA"/>
</dbReference>
<dbReference type="RefSeq" id="WP_134335893.1">
    <property type="nucleotide sequence ID" value="NZ_BMCZ01000004.1"/>
</dbReference>
<reference evidence="1 4" key="3">
    <citation type="submission" date="2020-08" db="EMBL/GenBank/DDBJ databases">
        <title>Genomic Encyclopedia of Type Strains, Phase IV (KMG-IV): sequencing the most valuable type-strain genomes for metagenomic binning, comparative biology and taxonomic classification.</title>
        <authorList>
            <person name="Goeker M."/>
        </authorList>
    </citation>
    <scope>NUCLEOTIDE SEQUENCE [LARGE SCALE GENOMIC DNA]</scope>
    <source>
        <strain evidence="1 4">DSM 100995</strain>
    </source>
</reference>